<organism evidence="1 2">
    <name type="scientific">Camellia lanceoleosa</name>
    <dbReference type="NCBI Taxonomy" id="1840588"/>
    <lineage>
        <taxon>Eukaryota</taxon>
        <taxon>Viridiplantae</taxon>
        <taxon>Streptophyta</taxon>
        <taxon>Embryophyta</taxon>
        <taxon>Tracheophyta</taxon>
        <taxon>Spermatophyta</taxon>
        <taxon>Magnoliopsida</taxon>
        <taxon>eudicotyledons</taxon>
        <taxon>Gunneridae</taxon>
        <taxon>Pentapetalae</taxon>
        <taxon>asterids</taxon>
        <taxon>Ericales</taxon>
        <taxon>Theaceae</taxon>
        <taxon>Camellia</taxon>
    </lineage>
</organism>
<protein>
    <submittedName>
        <fullName evidence="1">Uncharacterized protein</fullName>
    </submittedName>
</protein>
<reference evidence="1 2" key="1">
    <citation type="journal article" date="2022" name="Plant J.">
        <title>Chromosome-level genome of Camellia lanceoleosa provides a valuable resource for understanding genome evolution and self-incompatibility.</title>
        <authorList>
            <person name="Gong W."/>
            <person name="Xiao S."/>
            <person name="Wang L."/>
            <person name="Liao Z."/>
            <person name="Chang Y."/>
            <person name="Mo W."/>
            <person name="Hu G."/>
            <person name="Li W."/>
            <person name="Zhao G."/>
            <person name="Zhu H."/>
            <person name="Hu X."/>
            <person name="Ji K."/>
            <person name="Xiang X."/>
            <person name="Song Q."/>
            <person name="Yuan D."/>
            <person name="Jin S."/>
            <person name="Zhang L."/>
        </authorList>
    </citation>
    <scope>NUCLEOTIDE SEQUENCE [LARGE SCALE GENOMIC DNA]</scope>
    <source>
        <strain evidence="1">SQ_2022a</strain>
    </source>
</reference>
<evidence type="ECO:0000313" key="1">
    <source>
        <dbReference type="EMBL" id="KAI8015393.1"/>
    </source>
</evidence>
<comment type="caution">
    <text evidence="1">The sequence shown here is derived from an EMBL/GenBank/DDBJ whole genome shotgun (WGS) entry which is preliminary data.</text>
</comment>
<evidence type="ECO:0000313" key="2">
    <source>
        <dbReference type="Proteomes" id="UP001060215"/>
    </source>
</evidence>
<keyword evidence="2" id="KW-1185">Reference proteome</keyword>
<sequence length="453" mass="51380">MLQGSRWWLETWFDEVYEWHCREFTLSMRVWLAIEGVPLNAWNSATFTKIASNWGRVFSVDGKTSSCMELERGKVLVETNFKNSINGFCKLKVGQFLYDVRVSKMEFQKIYMLGSSYYPKATIKVDEGIDDSTFVEGFLSAETGDVQGPKDDGDHINVGEDVSVCSGHVLQGAVLAGDIEGLAPGENYGDDEVALLSQVEDSFDVTRSIIDTNLHTLKVELPDIHQRTKSNALCSSSSHPMLSQNQVRKSPSPNHTSYPNHLNPSQALIFQQKISPIRIHKSTNRRKKLSLLELGLPHKFLNKGRYAKGSNKKSKDVKLGRSSQLSQSSISFSTIRVCNKGFLNKLVESDEEMEQQDEDEEEEFRLLLAEAKETLQMGQKLQIDFSGREDIFLKDFIEMEMRTKPKSDRKLSWCKGERVRVSRCIVFNLLMGLGLYWLVVVLCWVCRSGVFGL</sequence>
<name>A0ACC0HPQ9_9ERIC</name>
<dbReference type="Proteomes" id="UP001060215">
    <property type="component" value="Chromosome 4"/>
</dbReference>
<dbReference type="EMBL" id="CM045761">
    <property type="protein sequence ID" value="KAI8015393.1"/>
    <property type="molecule type" value="Genomic_DNA"/>
</dbReference>
<proteinExistence type="predicted"/>
<accession>A0ACC0HPQ9</accession>
<gene>
    <name evidence="1" type="ORF">LOK49_LG05G03287</name>
</gene>